<evidence type="ECO:0000313" key="2">
    <source>
        <dbReference type="EMBL" id="EFJ52454.1"/>
    </source>
</evidence>
<reference evidence="2 3" key="1">
    <citation type="journal article" date="2010" name="Science">
        <title>Genomic analysis of organismal complexity in the multicellular green alga Volvox carteri.</title>
        <authorList>
            <person name="Prochnik S.E."/>
            <person name="Umen J."/>
            <person name="Nedelcu A.M."/>
            <person name="Hallmann A."/>
            <person name="Miller S.M."/>
            <person name="Nishii I."/>
            <person name="Ferris P."/>
            <person name="Kuo A."/>
            <person name="Mitros T."/>
            <person name="Fritz-Laylin L.K."/>
            <person name="Hellsten U."/>
            <person name="Chapman J."/>
            <person name="Simakov O."/>
            <person name="Rensing S.A."/>
            <person name="Terry A."/>
            <person name="Pangilinan J."/>
            <person name="Kapitonov V."/>
            <person name="Jurka J."/>
            <person name="Salamov A."/>
            <person name="Shapiro H."/>
            <person name="Schmutz J."/>
            <person name="Grimwood J."/>
            <person name="Lindquist E."/>
            <person name="Lucas S."/>
            <person name="Grigoriev I.V."/>
            <person name="Schmitt R."/>
            <person name="Kirk D."/>
            <person name="Rokhsar D.S."/>
        </authorList>
    </citation>
    <scope>NUCLEOTIDE SEQUENCE [LARGE SCALE GENOMIC DNA]</scope>
    <source>
        <strain evidence="3">f. Nagariensis / Eve</strain>
    </source>
</reference>
<dbReference type="AlphaFoldDB" id="D8TJ00"/>
<dbReference type="RefSeq" id="XP_002946527.1">
    <property type="nucleotide sequence ID" value="XM_002946481.1"/>
</dbReference>
<dbReference type="Gene3D" id="3.40.5.100">
    <property type="match status" value="1"/>
</dbReference>
<dbReference type="eggNOG" id="ENOG502QQD6">
    <property type="taxonomic scope" value="Eukaryota"/>
</dbReference>
<dbReference type="STRING" id="3068.D8TJ00"/>
<proteinExistence type="predicted"/>
<dbReference type="Gene3D" id="3.40.50.150">
    <property type="entry name" value="Vaccinia Virus protein VP39"/>
    <property type="match status" value="1"/>
</dbReference>
<feature type="compositionally biased region" description="Basic and acidic residues" evidence="1">
    <location>
        <begin position="60"/>
        <end position="72"/>
    </location>
</feature>
<gene>
    <name evidence="2" type="ORF">VOLCADRAFT_86558</name>
</gene>
<dbReference type="OrthoDB" id="8300214at2759"/>
<dbReference type="Proteomes" id="UP000001058">
    <property type="component" value="Unassembled WGS sequence"/>
</dbReference>
<dbReference type="EMBL" id="GL378324">
    <property type="protein sequence ID" value="EFJ52454.1"/>
    <property type="molecule type" value="Genomic_DNA"/>
</dbReference>
<organism evidence="3">
    <name type="scientific">Volvox carteri f. nagariensis</name>
    <dbReference type="NCBI Taxonomy" id="3068"/>
    <lineage>
        <taxon>Eukaryota</taxon>
        <taxon>Viridiplantae</taxon>
        <taxon>Chlorophyta</taxon>
        <taxon>core chlorophytes</taxon>
        <taxon>Chlorophyceae</taxon>
        <taxon>CS clade</taxon>
        <taxon>Chlamydomonadales</taxon>
        <taxon>Volvocaceae</taxon>
        <taxon>Volvox</taxon>
    </lineage>
</organism>
<name>D8TJ00_VOLCA</name>
<dbReference type="GeneID" id="9617597"/>
<accession>D8TJ00</accession>
<dbReference type="InParanoid" id="D8TJ00"/>
<keyword evidence="3" id="KW-1185">Reference proteome</keyword>
<dbReference type="InterPro" id="IPR029063">
    <property type="entry name" value="SAM-dependent_MTases_sf"/>
</dbReference>
<protein>
    <submittedName>
        <fullName evidence="2">Uncharacterized protein</fullName>
    </submittedName>
</protein>
<evidence type="ECO:0000256" key="1">
    <source>
        <dbReference type="SAM" id="MobiDB-lite"/>
    </source>
</evidence>
<evidence type="ECO:0000313" key="3">
    <source>
        <dbReference type="Proteomes" id="UP000001058"/>
    </source>
</evidence>
<sequence length="363" mass="38886">MGVLNGIAQTLSFVVTLLSDGAPAIHDAFAASALVGGAGLVECWLDPGELPQPPPQHVDCGSRTHDCKDRNDGPTLPAPGRPGTTYPATNDPADAALITSRWLRNSSDNAAGVAVALAHSQLLDWANTLSIPPPGNLVFRLEQLAQQPPPAEAFHLAAVSSLPVGTPEALASTLQVLYAALKMGGELFVSVLLCNRRLCSDVSTEALEAVGVGPVMYFGDFVTVLRAAGFRQPRVMRVEPWDLQSVEEEAQFMLLNSKLSTFQIRAQKNRLLDDTCEDYGQWVVYKGTLEGSDEAYTLDMRHRLVRNQPILVCGNTAAMLGEGGISWLSNHFIISGERSVHYGPFTGGPFSNSTSPDRGCCCL</sequence>
<dbReference type="KEGG" id="vcn:VOLCADRAFT_86558"/>
<feature type="region of interest" description="Disordered" evidence="1">
    <location>
        <begin position="54"/>
        <end position="91"/>
    </location>
</feature>